<dbReference type="EMBL" id="BAABHC010000009">
    <property type="protein sequence ID" value="GAA4431149.1"/>
    <property type="molecule type" value="Genomic_DNA"/>
</dbReference>
<evidence type="ECO:0000313" key="2">
    <source>
        <dbReference type="Proteomes" id="UP001500552"/>
    </source>
</evidence>
<reference evidence="2" key="1">
    <citation type="journal article" date="2019" name="Int. J. Syst. Evol. Microbiol.">
        <title>The Global Catalogue of Microorganisms (GCM) 10K type strain sequencing project: providing services to taxonomists for standard genome sequencing and annotation.</title>
        <authorList>
            <consortium name="The Broad Institute Genomics Platform"/>
            <consortium name="The Broad Institute Genome Sequencing Center for Infectious Disease"/>
            <person name="Wu L."/>
            <person name="Ma J."/>
        </authorList>
    </citation>
    <scope>NUCLEOTIDE SEQUENCE [LARGE SCALE GENOMIC DNA]</scope>
    <source>
        <strain evidence="2">JCM 17926</strain>
    </source>
</reference>
<accession>A0ABP8LMC6</accession>
<gene>
    <name evidence="1" type="ORF">GCM10023188_18440</name>
</gene>
<protein>
    <recommendedName>
        <fullName evidence="3">Three-Cys-motif partner protein</fullName>
    </recommendedName>
</protein>
<comment type="caution">
    <text evidence="1">The sequence shown here is derived from an EMBL/GenBank/DDBJ whole genome shotgun (WGS) entry which is preliminary data.</text>
</comment>
<dbReference type="Proteomes" id="UP001500552">
    <property type="component" value="Unassembled WGS sequence"/>
</dbReference>
<organism evidence="1 2">
    <name type="scientific">Pontibacter saemangeumensis</name>
    <dbReference type="NCBI Taxonomy" id="1084525"/>
    <lineage>
        <taxon>Bacteria</taxon>
        <taxon>Pseudomonadati</taxon>
        <taxon>Bacteroidota</taxon>
        <taxon>Cytophagia</taxon>
        <taxon>Cytophagales</taxon>
        <taxon>Hymenobacteraceae</taxon>
        <taxon>Pontibacter</taxon>
    </lineage>
</organism>
<keyword evidence="2" id="KW-1185">Reference proteome</keyword>
<dbReference type="RefSeq" id="WP_345158503.1">
    <property type="nucleotide sequence ID" value="NZ_BAABHC010000009.1"/>
</dbReference>
<evidence type="ECO:0008006" key="3">
    <source>
        <dbReference type="Google" id="ProtNLM"/>
    </source>
</evidence>
<sequence length="372" mass="41783">MTDTAPNPFFQEPRSFAEVKQELLPIYFEKWCGSRMATADEPLLFVDLHAAAGQEQQAQQAAPPVLQRLLRSTLKTKGLPGLLRFFLNDSAKAGLAGILEGLEQLPACEELSEKPLLLSNFENRALLNETLASGFPALLFMDPFSYGFAQEMLLQACNASRSDLLLLLSPASILRAFTGRKVSQTLVELFEDRLSLITAFCRKEKHPGRRQEYILQHLQSLLREKSLYTLLFTINQPGTDSPSHYVLFCSPDVAVYDDFKLTVLPYSGYQPDGVPLFLANQGPQHQLSLFEYRPAYAVAQLVDELASGQAQWKFKSVGKIYELHSPNTPYIPDNYLAAFELLRDREKVVLLNGKTMQTVRKPSLTSVVKYIS</sequence>
<proteinExistence type="predicted"/>
<name>A0ABP8LMC6_9BACT</name>
<evidence type="ECO:0000313" key="1">
    <source>
        <dbReference type="EMBL" id="GAA4431149.1"/>
    </source>
</evidence>